<evidence type="ECO:0000256" key="8">
    <source>
        <dbReference type="ARBA" id="ARBA00023235"/>
    </source>
</evidence>
<evidence type="ECO:0000256" key="10">
    <source>
        <dbReference type="NCBIfam" id="TIGR01307"/>
    </source>
</evidence>
<feature type="active site" description="Phosphoserine intermediate" evidence="9 11">
    <location>
        <position position="72"/>
    </location>
</feature>
<feature type="binding site" evidence="9 13">
    <location>
        <position position="22"/>
    </location>
    <ligand>
        <name>Mn(2+)</name>
        <dbReference type="ChEBI" id="CHEBI:29035"/>
        <label>2</label>
    </ligand>
</feature>
<comment type="similarity">
    <text evidence="4 9">Belongs to the BPG-independent phosphoglycerate mutase family.</text>
</comment>
<dbReference type="GO" id="GO:0030145">
    <property type="term" value="F:manganese ion binding"/>
    <property type="evidence" value="ECO:0007669"/>
    <property type="project" value="UniProtKB-UniRule"/>
</dbReference>
<evidence type="ECO:0000256" key="7">
    <source>
        <dbReference type="ARBA" id="ARBA00023211"/>
    </source>
</evidence>
<dbReference type="GO" id="GO:0006096">
    <property type="term" value="P:glycolytic process"/>
    <property type="evidence" value="ECO:0007669"/>
    <property type="project" value="UniProtKB-UniRule"/>
</dbReference>
<evidence type="ECO:0000256" key="3">
    <source>
        <dbReference type="ARBA" id="ARBA00004798"/>
    </source>
</evidence>
<dbReference type="PANTHER" id="PTHR31637:SF0">
    <property type="entry name" value="2,3-BISPHOSPHOGLYCERATE-INDEPENDENT PHOSPHOGLYCERATE MUTASE"/>
    <property type="match status" value="1"/>
</dbReference>
<evidence type="ECO:0000259" key="14">
    <source>
        <dbReference type="Pfam" id="PF01676"/>
    </source>
</evidence>
<feature type="binding site" evidence="9 12">
    <location>
        <position position="133"/>
    </location>
    <ligand>
        <name>substrate</name>
    </ligand>
</feature>
<comment type="caution">
    <text evidence="16">The sequence shown here is derived from an EMBL/GenBank/DDBJ whole genome shotgun (WGS) entry which is preliminary data.</text>
</comment>
<feature type="binding site" evidence="9 12">
    <location>
        <position position="191"/>
    </location>
    <ligand>
        <name>substrate</name>
    </ligand>
</feature>
<comment type="pathway">
    <text evidence="3 9">Carbohydrate degradation; glycolysis; pyruvate from D-glyceraldehyde 3-phosphate: step 3/5.</text>
</comment>
<comment type="subunit">
    <text evidence="9">Monomer.</text>
</comment>
<dbReference type="InterPro" id="IPR036646">
    <property type="entry name" value="PGAM_B_sf"/>
</dbReference>
<dbReference type="CDD" id="cd16010">
    <property type="entry name" value="iPGM"/>
    <property type="match status" value="1"/>
</dbReference>
<feature type="domain" description="BPG-independent PGAM N-terminal" evidence="15">
    <location>
        <begin position="92"/>
        <end position="299"/>
    </location>
</feature>
<dbReference type="Gene3D" id="3.40.720.10">
    <property type="entry name" value="Alkaline Phosphatase, subunit A"/>
    <property type="match status" value="1"/>
</dbReference>
<dbReference type="InterPro" id="IPR017850">
    <property type="entry name" value="Alkaline_phosphatase_core_sf"/>
</dbReference>
<accession>A0A7Y0E1X6</accession>
<dbReference type="InterPro" id="IPR006124">
    <property type="entry name" value="Metalloenzyme"/>
</dbReference>
<sequence length="524" mass="55366">MTRPEKSSRPDAPRPVVLCILDGWGERAETDNNAIAAARTPVFDRLKATGPFAVLDASEGFVGLPSGQMGNSEVGHMNLGAGRVVMQELPKIDAAIEDGSLAAHSRLAAFAAALKKTGGTAHLMGLLSDGGVHSHLRHMAALANRLVELGVPVAVHGFLDGRDTPPRSADGFVADFEAAAPKAPIATLCGRYWAMDRDKRWDRVKKAYDLLVDGTGAAIESASEAVAASYSADIGDEFVEPAAINGYAGMKDGDGLLMANFRADRAREILSALLDPGFDGFDRARRVSFADALGMVEYSQAHKAFLDSIFPPEDLVDVLGAVVADAGLKQLRIAETEKYAHVTFFLNGGREDVFDGEDRILVQSPDVKTYDLQPEMSAPEVTDKLVAAIEAGTYDLIVVNYANTDMVGHTGDFDAAVQAVQAVDGCLGRLEQALTKAGGRMLITADHGNADMMVDPSSGGIHTAHTLSKVPLILVGAQAGEVEGLGNGRLADIAPTLLELMKLPQPAAMTGHSLLRRAARHAAE</sequence>
<evidence type="ECO:0000256" key="11">
    <source>
        <dbReference type="PIRSR" id="PIRSR001492-1"/>
    </source>
</evidence>
<keyword evidence="5 9" id="KW-0479">Metal-binding</keyword>
<evidence type="ECO:0000256" key="5">
    <source>
        <dbReference type="ARBA" id="ARBA00022723"/>
    </source>
</evidence>
<feature type="binding site" evidence="9 12">
    <location>
        <begin position="262"/>
        <end position="265"/>
    </location>
    <ligand>
        <name>substrate</name>
    </ligand>
</feature>
<feature type="binding site" evidence="9 13">
    <location>
        <position position="447"/>
    </location>
    <ligand>
        <name>Mn(2+)</name>
        <dbReference type="ChEBI" id="CHEBI:29035"/>
        <label>2</label>
    </ligand>
</feature>
<dbReference type="Pfam" id="PF06415">
    <property type="entry name" value="iPGM_N"/>
    <property type="match status" value="1"/>
</dbReference>
<evidence type="ECO:0000256" key="1">
    <source>
        <dbReference type="ARBA" id="ARBA00000370"/>
    </source>
</evidence>
<keyword evidence="17" id="KW-1185">Reference proteome</keyword>
<feature type="binding site" evidence="9 13">
    <location>
        <position position="446"/>
    </location>
    <ligand>
        <name>Mn(2+)</name>
        <dbReference type="ChEBI" id="CHEBI:29035"/>
        <label>2</label>
    </ligand>
</feature>
<evidence type="ECO:0000256" key="2">
    <source>
        <dbReference type="ARBA" id="ARBA00002315"/>
    </source>
</evidence>
<feature type="binding site" evidence="9 12">
    <location>
        <position position="338"/>
    </location>
    <ligand>
        <name>substrate</name>
    </ligand>
</feature>
<feature type="binding site" evidence="9 13">
    <location>
        <position position="72"/>
    </location>
    <ligand>
        <name>Mn(2+)</name>
        <dbReference type="ChEBI" id="CHEBI:29035"/>
        <label>2</label>
    </ligand>
</feature>
<dbReference type="FunFam" id="3.40.1450.10:FF:000002">
    <property type="entry name" value="2,3-bisphosphoglycerate-independent phosphoglycerate mutase"/>
    <property type="match status" value="1"/>
</dbReference>
<comment type="cofactor">
    <cofactor evidence="9">
        <name>Mn(2+)</name>
        <dbReference type="ChEBI" id="CHEBI:29035"/>
    </cofactor>
    <text evidence="9">Binds 2 manganese ions per subunit.</text>
</comment>
<dbReference type="InterPro" id="IPR011258">
    <property type="entry name" value="BPG-indep_PGM_N"/>
</dbReference>
<name>A0A7Y0E1X6_9PROT</name>
<dbReference type="SUPFAM" id="SSF64158">
    <property type="entry name" value="2,3-Bisphosphoglycerate-independent phosphoglycerate mutase, substrate-binding domain"/>
    <property type="match status" value="1"/>
</dbReference>
<evidence type="ECO:0000259" key="15">
    <source>
        <dbReference type="Pfam" id="PF06415"/>
    </source>
</evidence>
<evidence type="ECO:0000256" key="6">
    <source>
        <dbReference type="ARBA" id="ARBA00023152"/>
    </source>
</evidence>
<feature type="domain" description="Metalloenzyme" evidence="14">
    <location>
        <begin position="15"/>
        <end position="504"/>
    </location>
</feature>
<proteinExistence type="inferred from homology"/>
<dbReference type="NCBIfam" id="TIGR01307">
    <property type="entry name" value="pgm_bpd_ind"/>
    <property type="match status" value="1"/>
</dbReference>
<feature type="binding site" evidence="9 12">
    <location>
        <position position="197"/>
    </location>
    <ligand>
        <name>substrate</name>
    </ligand>
</feature>
<dbReference type="GO" id="GO:0006007">
    <property type="term" value="P:glucose catabolic process"/>
    <property type="evidence" value="ECO:0007669"/>
    <property type="project" value="InterPro"/>
</dbReference>
<dbReference type="GO" id="GO:0005829">
    <property type="term" value="C:cytosol"/>
    <property type="evidence" value="ECO:0007669"/>
    <property type="project" value="TreeGrafter"/>
</dbReference>
<dbReference type="AlphaFoldDB" id="A0A7Y0E1X6"/>
<feature type="binding site" evidence="9 13">
    <location>
        <position position="465"/>
    </location>
    <ligand>
        <name>Mn(2+)</name>
        <dbReference type="ChEBI" id="CHEBI:29035"/>
        <label>1</label>
    </ligand>
</feature>
<dbReference type="RefSeq" id="WP_169626117.1">
    <property type="nucleotide sequence ID" value="NZ_JABBNT010000004.1"/>
</dbReference>
<gene>
    <name evidence="9" type="primary">gpmI</name>
    <name evidence="16" type="ORF">HH303_14650</name>
</gene>
<evidence type="ECO:0000256" key="4">
    <source>
        <dbReference type="ARBA" id="ARBA00008819"/>
    </source>
</evidence>
<comment type="catalytic activity">
    <reaction evidence="1 9">
        <text>(2R)-2-phosphoglycerate = (2R)-3-phosphoglycerate</text>
        <dbReference type="Rhea" id="RHEA:15901"/>
        <dbReference type="ChEBI" id="CHEBI:58272"/>
        <dbReference type="ChEBI" id="CHEBI:58289"/>
        <dbReference type="EC" id="5.4.2.12"/>
    </reaction>
</comment>
<dbReference type="UniPathway" id="UPA00109">
    <property type="reaction ID" value="UER00186"/>
</dbReference>
<evidence type="ECO:0000256" key="9">
    <source>
        <dbReference type="HAMAP-Rule" id="MF_01038"/>
    </source>
</evidence>
<evidence type="ECO:0000256" key="13">
    <source>
        <dbReference type="PIRSR" id="PIRSR001492-3"/>
    </source>
</evidence>
<dbReference type="GO" id="GO:0004619">
    <property type="term" value="F:phosphoglycerate mutase activity"/>
    <property type="evidence" value="ECO:0007669"/>
    <property type="project" value="UniProtKB-UniRule"/>
</dbReference>
<dbReference type="HAMAP" id="MF_01038">
    <property type="entry name" value="GpmI"/>
    <property type="match status" value="1"/>
</dbReference>
<dbReference type="PANTHER" id="PTHR31637">
    <property type="entry name" value="2,3-BISPHOSPHOGLYCERATE-INDEPENDENT PHOSPHOGLYCERATE MUTASE"/>
    <property type="match status" value="1"/>
</dbReference>
<dbReference type="EMBL" id="JABBNT010000004">
    <property type="protein sequence ID" value="NMM45733.1"/>
    <property type="molecule type" value="Genomic_DNA"/>
</dbReference>
<feature type="binding site" evidence="9 12">
    <location>
        <begin position="162"/>
        <end position="163"/>
    </location>
    <ligand>
        <name>substrate</name>
    </ligand>
</feature>
<protein>
    <recommendedName>
        <fullName evidence="9 10">2,3-bisphosphoglycerate-independent phosphoglycerate mutase</fullName>
        <shortName evidence="9">BPG-independent PGAM</shortName>
        <shortName evidence="9">Phosphoglyceromutase</shortName>
        <shortName evidence="9">iPGM</shortName>
        <ecNumber evidence="9 10">5.4.2.12</ecNumber>
    </recommendedName>
</protein>
<keyword evidence="7 9" id="KW-0464">Manganese</keyword>
<dbReference type="Gene3D" id="3.40.1450.10">
    <property type="entry name" value="BPG-independent phosphoglycerate mutase, domain B"/>
    <property type="match status" value="1"/>
</dbReference>
<organism evidence="16 17">
    <name type="scientific">Pacificispira spongiicola</name>
    <dbReference type="NCBI Taxonomy" id="2729598"/>
    <lineage>
        <taxon>Bacteria</taxon>
        <taxon>Pseudomonadati</taxon>
        <taxon>Pseudomonadota</taxon>
        <taxon>Alphaproteobacteria</taxon>
        <taxon>Rhodospirillales</taxon>
        <taxon>Rhodospirillaceae</taxon>
        <taxon>Pacificispira</taxon>
    </lineage>
</organism>
<dbReference type="Proteomes" id="UP000539372">
    <property type="component" value="Unassembled WGS sequence"/>
</dbReference>
<keyword evidence="6 9" id="KW-0324">Glycolysis</keyword>
<feature type="binding site" evidence="9 13">
    <location>
        <position position="409"/>
    </location>
    <ligand>
        <name>Mn(2+)</name>
        <dbReference type="ChEBI" id="CHEBI:29035"/>
        <label>1</label>
    </ligand>
</feature>
<dbReference type="SUPFAM" id="SSF53649">
    <property type="entry name" value="Alkaline phosphatase-like"/>
    <property type="match status" value="1"/>
</dbReference>
<dbReference type="Pfam" id="PF01676">
    <property type="entry name" value="Metalloenzyme"/>
    <property type="match status" value="1"/>
</dbReference>
<evidence type="ECO:0000313" key="17">
    <source>
        <dbReference type="Proteomes" id="UP000539372"/>
    </source>
</evidence>
<dbReference type="InterPro" id="IPR005995">
    <property type="entry name" value="Pgm_bpd_ind"/>
</dbReference>
<reference evidence="16 17" key="1">
    <citation type="submission" date="2020-04" db="EMBL/GenBank/DDBJ databases">
        <title>Rhodospirillaceae bacterium KN72 isolated from deep sea.</title>
        <authorList>
            <person name="Zhang D.-C."/>
        </authorList>
    </citation>
    <scope>NUCLEOTIDE SEQUENCE [LARGE SCALE GENOMIC DNA]</scope>
    <source>
        <strain evidence="16 17">KN72</strain>
    </source>
</reference>
<keyword evidence="8 9" id="KW-0413">Isomerase</keyword>
<comment type="function">
    <text evidence="2 9">Catalyzes the interconversion of 2-phosphoglycerate and 3-phosphoglycerate.</text>
</comment>
<evidence type="ECO:0000313" key="16">
    <source>
        <dbReference type="EMBL" id="NMM45733.1"/>
    </source>
</evidence>
<dbReference type="PIRSF" id="PIRSF001492">
    <property type="entry name" value="IPGAM"/>
    <property type="match status" value="1"/>
</dbReference>
<feature type="binding site" evidence="9 13">
    <location>
        <position position="405"/>
    </location>
    <ligand>
        <name>Mn(2+)</name>
        <dbReference type="ChEBI" id="CHEBI:29035"/>
        <label>1</label>
    </ligand>
</feature>
<evidence type="ECO:0000256" key="12">
    <source>
        <dbReference type="PIRSR" id="PIRSR001492-2"/>
    </source>
</evidence>
<dbReference type="EC" id="5.4.2.12" evidence="9 10"/>